<accession>A0AAJ4E697</accession>
<proteinExistence type="predicted"/>
<dbReference type="EMBL" id="CP047267">
    <property type="protein sequence ID" value="QHF10246.1"/>
    <property type="molecule type" value="Genomic_DNA"/>
</dbReference>
<evidence type="ECO:0000313" key="3">
    <source>
        <dbReference type="Proteomes" id="UP000464688"/>
    </source>
</evidence>
<protein>
    <submittedName>
        <fullName evidence="2">Uncharacterized protein</fullName>
    </submittedName>
</protein>
<sequence length="48" mass="5558">MTLPLKPNGATRHNAGATLPERALHMREYRQRPGNDRNRDQQHQDHGD</sequence>
<dbReference type="AlphaFoldDB" id="A0AAJ4E697"/>
<evidence type="ECO:0000256" key="1">
    <source>
        <dbReference type="SAM" id="MobiDB-lite"/>
    </source>
</evidence>
<dbReference type="Proteomes" id="UP000464688">
    <property type="component" value="Chromosome"/>
</dbReference>
<reference evidence="2 3" key="1">
    <citation type="journal article" date="2014" name="Genome Announc.">
        <title>Draft Genome Sequences of a Phylogenetically Diverse Suite of Pseudomonas syringae Strains from Multiple Source Populations.</title>
        <authorList>
            <person name="Baltrus D.A."/>
            <person name="Yourstone S."/>
            <person name="Lind A."/>
            <person name="Guilbaud C."/>
            <person name="Sands D.C."/>
            <person name="Jones C.D."/>
            <person name="Morris C.E."/>
            <person name="Dangl J.L."/>
        </authorList>
    </citation>
    <scope>NUCLEOTIDE SEQUENCE [LARGE SCALE GENOMIC DNA]</scope>
    <source>
        <strain evidence="2 3">UB303</strain>
    </source>
</reference>
<feature type="region of interest" description="Disordered" evidence="1">
    <location>
        <begin position="1"/>
        <end position="48"/>
    </location>
</feature>
<dbReference type="RefSeq" id="WP_154583717.1">
    <property type="nucleotide sequence ID" value="NZ_CP047267.1"/>
</dbReference>
<gene>
    <name evidence="2" type="ORF">N026_23390</name>
</gene>
<feature type="compositionally biased region" description="Basic and acidic residues" evidence="1">
    <location>
        <begin position="22"/>
        <end position="48"/>
    </location>
</feature>
<name>A0AAJ4E697_PSESX</name>
<organism evidence="2 3">
    <name type="scientific">Pseudomonas syringae UB303</name>
    <dbReference type="NCBI Taxonomy" id="1357287"/>
    <lineage>
        <taxon>Bacteria</taxon>
        <taxon>Pseudomonadati</taxon>
        <taxon>Pseudomonadota</taxon>
        <taxon>Gammaproteobacteria</taxon>
        <taxon>Pseudomonadales</taxon>
        <taxon>Pseudomonadaceae</taxon>
        <taxon>Pseudomonas</taxon>
        <taxon>Pseudomonas syringae</taxon>
    </lineage>
</organism>
<evidence type="ECO:0000313" key="2">
    <source>
        <dbReference type="EMBL" id="QHF10246.1"/>
    </source>
</evidence>